<dbReference type="PROSITE" id="PS50194">
    <property type="entry name" value="FILAMIN_REPEAT"/>
    <property type="match status" value="2"/>
</dbReference>
<dbReference type="OrthoDB" id="18740at2759"/>
<dbReference type="Proteomes" id="UP000784294">
    <property type="component" value="Unassembled WGS sequence"/>
</dbReference>
<dbReference type="AlphaFoldDB" id="A0A3S4ZS78"/>
<dbReference type="EMBL" id="CAAALY010009708">
    <property type="protein sequence ID" value="VEL10694.1"/>
    <property type="molecule type" value="Genomic_DNA"/>
</dbReference>
<dbReference type="InterPro" id="IPR044801">
    <property type="entry name" value="Filamin"/>
</dbReference>
<comment type="similarity">
    <text evidence="1">Belongs to the filamin family.</text>
</comment>
<proteinExistence type="inferred from homology"/>
<dbReference type="InterPro" id="IPR001298">
    <property type="entry name" value="Filamin/ABP280_rpt"/>
</dbReference>
<feature type="repeat" description="Filamin" evidence="3">
    <location>
        <begin position="17"/>
        <end position="114"/>
    </location>
</feature>
<evidence type="ECO:0000256" key="1">
    <source>
        <dbReference type="ARBA" id="ARBA00009238"/>
    </source>
</evidence>
<dbReference type="PANTHER" id="PTHR38537">
    <property type="entry name" value="JITTERBUG, ISOFORM N"/>
    <property type="match status" value="1"/>
</dbReference>
<organism evidence="4 5">
    <name type="scientific">Protopolystoma xenopodis</name>
    <dbReference type="NCBI Taxonomy" id="117903"/>
    <lineage>
        <taxon>Eukaryota</taxon>
        <taxon>Metazoa</taxon>
        <taxon>Spiralia</taxon>
        <taxon>Lophotrochozoa</taxon>
        <taxon>Platyhelminthes</taxon>
        <taxon>Monogenea</taxon>
        <taxon>Polyopisthocotylea</taxon>
        <taxon>Polystomatidea</taxon>
        <taxon>Polystomatidae</taxon>
        <taxon>Protopolystoma</taxon>
    </lineage>
</organism>
<dbReference type="GO" id="GO:0051015">
    <property type="term" value="F:actin filament binding"/>
    <property type="evidence" value="ECO:0007669"/>
    <property type="project" value="InterPro"/>
</dbReference>
<dbReference type="Gene3D" id="2.60.40.10">
    <property type="entry name" value="Immunoglobulins"/>
    <property type="match status" value="2"/>
</dbReference>
<dbReference type="InterPro" id="IPR013783">
    <property type="entry name" value="Ig-like_fold"/>
</dbReference>
<keyword evidence="5" id="KW-1185">Reference proteome</keyword>
<reference evidence="4" key="1">
    <citation type="submission" date="2018-11" db="EMBL/GenBank/DDBJ databases">
        <authorList>
            <consortium name="Pathogen Informatics"/>
        </authorList>
    </citation>
    <scope>NUCLEOTIDE SEQUENCE</scope>
</reference>
<name>A0A3S4ZS78_9PLAT</name>
<dbReference type="SMART" id="SM00557">
    <property type="entry name" value="IG_FLMN"/>
    <property type="match status" value="1"/>
</dbReference>
<evidence type="ECO:0000256" key="3">
    <source>
        <dbReference type="PROSITE-ProRule" id="PRU00087"/>
    </source>
</evidence>
<evidence type="ECO:0000313" key="5">
    <source>
        <dbReference type="Proteomes" id="UP000784294"/>
    </source>
</evidence>
<dbReference type="GO" id="GO:0030036">
    <property type="term" value="P:actin cytoskeleton organization"/>
    <property type="evidence" value="ECO:0007669"/>
    <property type="project" value="InterPro"/>
</dbReference>
<feature type="repeat" description="Filamin" evidence="3">
    <location>
        <begin position="115"/>
        <end position="162"/>
    </location>
</feature>
<evidence type="ECO:0000256" key="2">
    <source>
        <dbReference type="ARBA" id="ARBA00022737"/>
    </source>
</evidence>
<dbReference type="PANTHER" id="PTHR38537:SF8">
    <property type="entry name" value="FILAMIN-A"/>
    <property type="match status" value="1"/>
</dbReference>
<dbReference type="InterPro" id="IPR017868">
    <property type="entry name" value="Filamin/ABP280_repeat-like"/>
</dbReference>
<evidence type="ECO:0000313" key="4">
    <source>
        <dbReference type="EMBL" id="VEL10694.1"/>
    </source>
</evidence>
<accession>A0A3S4ZS78</accession>
<comment type="caution">
    <text evidence="4">The sequence shown here is derived from an EMBL/GenBank/DDBJ whole genome shotgun (WGS) entry which is preliminary data.</text>
</comment>
<dbReference type="InterPro" id="IPR014756">
    <property type="entry name" value="Ig_E-set"/>
</dbReference>
<sequence>MIILIYHTGSPFQVPIRDLIDPSRVRCYGPGLEPKGARAQQPASFTVDASQAGLQPLVTTSDRTGKTMPALVMPRPGQLGVSDVTYTPEVEGPLTIEVRQGLSHVARSPFTQHVLPACEPHRVRVTGEGVHPSRSVGIPASIPTSFQVDTREAGMGDLELSVSVSLDFVTFRPAMLLPLLQES</sequence>
<dbReference type="Pfam" id="PF00630">
    <property type="entry name" value="Filamin"/>
    <property type="match status" value="1"/>
</dbReference>
<protein>
    <submittedName>
        <fullName evidence="4">Uncharacterized protein</fullName>
    </submittedName>
</protein>
<dbReference type="SUPFAM" id="SSF81296">
    <property type="entry name" value="E set domains"/>
    <property type="match status" value="2"/>
</dbReference>
<gene>
    <name evidence="4" type="ORF">PXEA_LOCUS4134</name>
</gene>
<keyword evidence="2" id="KW-0677">Repeat</keyword>